<dbReference type="EMBL" id="AGZU01000008">
    <property type="protein sequence ID" value="EKU74294.1"/>
    <property type="molecule type" value="Genomic_DNA"/>
</dbReference>
<dbReference type="RefSeq" id="WP_004208907.1">
    <property type="nucleotide sequence ID" value="NZ_JH992904.1"/>
</dbReference>
<evidence type="ECO:0000313" key="2">
    <source>
        <dbReference type="EMBL" id="EKU74294.1"/>
    </source>
</evidence>
<gene>
    <name evidence="2" type="ORF">HMPREF9718_01822</name>
</gene>
<sequence>MLTELLKILGQGVVAAFVSWVAIFFALSRYKSEKIYDRVLGIYTDAIALVSEMAEVTIEQRVKRDMGKLSDQENSAFDERYRVAADRLKGIRAVASILAPPAANTMEELIQTLQRLDHNRDLSSLAQQFERVKAFGLAQERLVAHGQESLG</sequence>
<dbReference type="AlphaFoldDB" id="K9CPQ5"/>
<keyword evidence="3" id="KW-1185">Reference proteome</keyword>
<name>K9CPQ5_SPHYA</name>
<dbReference type="Proteomes" id="UP000009887">
    <property type="component" value="Unassembled WGS sequence"/>
</dbReference>
<keyword evidence="1" id="KW-0812">Transmembrane</keyword>
<keyword evidence="1" id="KW-0472">Membrane</keyword>
<feature type="transmembrane region" description="Helical" evidence="1">
    <location>
        <begin position="6"/>
        <end position="28"/>
    </location>
</feature>
<evidence type="ECO:0000256" key="1">
    <source>
        <dbReference type="SAM" id="Phobius"/>
    </source>
</evidence>
<evidence type="ECO:0000313" key="3">
    <source>
        <dbReference type="Proteomes" id="UP000009887"/>
    </source>
</evidence>
<comment type="caution">
    <text evidence="2">The sequence shown here is derived from an EMBL/GenBank/DDBJ whole genome shotgun (WGS) entry which is preliminary data.</text>
</comment>
<protein>
    <submittedName>
        <fullName evidence="2">Uncharacterized protein</fullName>
    </submittedName>
</protein>
<keyword evidence="1" id="KW-1133">Transmembrane helix</keyword>
<accession>K9CPQ5</accession>
<proteinExistence type="predicted"/>
<organism evidence="2 3">
    <name type="scientific">Sphingobium yanoikuyae ATCC 51230</name>
    <dbReference type="NCBI Taxonomy" id="883163"/>
    <lineage>
        <taxon>Bacteria</taxon>
        <taxon>Pseudomonadati</taxon>
        <taxon>Pseudomonadota</taxon>
        <taxon>Alphaproteobacteria</taxon>
        <taxon>Sphingomonadales</taxon>
        <taxon>Sphingomonadaceae</taxon>
        <taxon>Sphingobium</taxon>
    </lineage>
</organism>
<reference evidence="2 3" key="1">
    <citation type="submission" date="2012-09" db="EMBL/GenBank/DDBJ databases">
        <title>The Genome Sequence of Sphingobium yanoikuyae ATCC 51230.</title>
        <authorList>
            <consortium name="The Broad Institute Genome Sequencing Platform"/>
            <person name="Earl A."/>
            <person name="Ward D."/>
            <person name="Feldgarden M."/>
            <person name="Gevers D."/>
            <person name="Huys G."/>
            <person name="Walker B."/>
            <person name="Young S.K."/>
            <person name="Zeng Q."/>
            <person name="Gargeya S."/>
            <person name="Fitzgerald M."/>
            <person name="Haas B."/>
            <person name="Abouelleil A."/>
            <person name="Alvarado L."/>
            <person name="Arachchi H.M."/>
            <person name="Berlin A.M."/>
            <person name="Chapman S.B."/>
            <person name="Goldberg J."/>
            <person name="Griggs A."/>
            <person name="Gujja S."/>
            <person name="Hansen M."/>
            <person name="Howarth C."/>
            <person name="Imamovic A."/>
            <person name="Larimer J."/>
            <person name="McCowen C."/>
            <person name="Montmayeur A."/>
            <person name="Murphy C."/>
            <person name="Neiman D."/>
            <person name="Pearson M."/>
            <person name="Priest M."/>
            <person name="Roberts A."/>
            <person name="Saif S."/>
            <person name="Shea T."/>
            <person name="Sisk P."/>
            <person name="Sykes S."/>
            <person name="Wortman J."/>
            <person name="Nusbaum C."/>
            <person name="Birren B."/>
        </authorList>
    </citation>
    <scope>NUCLEOTIDE SEQUENCE [LARGE SCALE GENOMIC DNA]</scope>
    <source>
        <strain evidence="2 3">ATCC 51230</strain>
    </source>
</reference>
<dbReference type="HOGENOM" id="CLU_1730244_0_0_5"/>